<feature type="active site" description="Nucleophile" evidence="7">
    <location>
        <position position="117"/>
    </location>
</feature>
<organism evidence="11 12">
    <name type="scientific">Urbifossiella limnaea</name>
    <dbReference type="NCBI Taxonomy" id="2528023"/>
    <lineage>
        <taxon>Bacteria</taxon>
        <taxon>Pseudomonadati</taxon>
        <taxon>Planctomycetota</taxon>
        <taxon>Planctomycetia</taxon>
        <taxon>Gemmatales</taxon>
        <taxon>Gemmataceae</taxon>
        <taxon>Urbifossiella</taxon>
    </lineage>
</organism>
<evidence type="ECO:0000313" key="12">
    <source>
        <dbReference type="Proteomes" id="UP000319576"/>
    </source>
</evidence>
<evidence type="ECO:0000256" key="6">
    <source>
        <dbReference type="ARBA" id="ARBA00034021"/>
    </source>
</evidence>
<evidence type="ECO:0000256" key="1">
    <source>
        <dbReference type="ARBA" id="ARBA00007039"/>
    </source>
</evidence>
<comment type="function">
    <text evidence="7">Cleaves peptides in various proteins in a process that requires ATP hydrolysis. Has a chymotrypsin-like activity. Plays a major role in the degradation of misfolded proteins.</text>
</comment>
<dbReference type="InterPro" id="IPR029045">
    <property type="entry name" value="ClpP/crotonase-like_dom_sf"/>
</dbReference>
<dbReference type="HAMAP" id="MF_00444">
    <property type="entry name" value="ClpP"/>
    <property type="match status" value="1"/>
</dbReference>
<dbReference type="GO" id="GO:0006515">
    <property type="term" value="P:protein quality control for misfolded or incompletely synthesized proteins"/>
    <property type="evidence" value="ECO:0007669"/>
    <property type="project" value="TreeGrafter"/>
</dbReference>
<reference evidence="11 12" key="1">
    <citation type="submission" date="2019-02" db="EMBL/GenBank/DDBJ databases">
        <title>Deep-cultivation of Planctomycetes and their phenomic and genomic characterization uncovers novel biology.</title>
        <authorList>
            <person name="Wiegand S."/>
            <person name="Jogler M."/>
            <person name="Boedeker C."/>
            <person name="Pinto D."/>
            <person name="Vollmers J."/>
            <person name="Rivas-Marin E."/>
            <person name="Kohn T."/>
            <person name="Peeters S.H."/>
            <person name="Heuer A."/>
            <person name="Rast P."/>
            <person name="Oberbeckmann S."/>
            <person name="Bunk B."/>
            <person name="Jeske O."/>
            <person name="Meyerdierks A."/>
            <person name="Storesund J.E."/>
            <person name="Kallscheuer N."/>
            <person name="Luecker S."/>
            <person name="Lage O.M."/>
            <person name="Pohl T."/>
            <person name="Merkel B.J."/>
            <person name="Hornburger P."/>
            <person name="Mueller R.-W."/>
            <person name="Bruemmer F."/>
            <person name="Labrenz M."/>
            <person name="Spormann A.M."/>
            <person name="Op den Camp H."/>
            <person name="Overmann J."/>
            <person name="Amann R."/>
            <person name="Jetten M.S.M."/>
            <person name="Mascher T."/>
            <person name="Medema M.H."/>
            <person name="Devos D.P."/>
            <person name="Kaster A.-K."/>
            <person name="Ovreas L."/>
            <person name="Rohde M."/>
            <person name="Galperin M.Y."/>
            <person name="Jogler C."/>
        </authorList>
    </citation>
    <scope>NUCLEOTIDE SEQUENCE [LARGE SCALE GENOMIC DNA]</scope>
    <source>
        <strain evidence="11 12">ETA_A1</strain>
    </source>
</reference>
<evidence type="ECO:0000256" key="8">
    <source>
        <dbReference type="PROSITE-ProRule" id="PRU10086"/>
    </source>
</evidence>
<protein>
    <recommendedName>
        <fullName evidence="7 9">ATP-dependent Clp protease proteolytic subunit</fullName>
        <ecNumber evidence="7">3.4.21.92</ecNumber>
    </recommendedName>
    <alternativeName>
        <fullName evidence="7">Endopeptidase Clp</fullName>
    </alternativeName>
</protein>
<dbReference type="SUPFAM" id="SSF52096">
    <property type="entry name" value="ClpP/crotonase"/>
    <property type="match status" value="1"/>
</dbReference>
<evidence type="ECO:0000256" key="3">
    <source>
        <dbReference type="ARBA" id="ARBA00022670"/>
    </source>
</evidence>
<proteinExistence type="inferred from homology"/>
<comment type="catalytic activity">
    <reaction evidence="6 7 8">
        <text>Hydrolysis of proteins to small peptides in the presence of ATP and magnesium. alpha-casein is the usual test substrate. In the absence of ATP, only oligopeptides shorter than five residues are hydrolyzed (such as succinyl-Leu-Tyr-|-NHMec, and Leu-Tyr-Leu-|-Tyr-Trp, in which cleavage of the -Tyr-|-Leu- and -Tyr-|-Trp bonds also occurs).</text>
        <dbReference type="EC" id="3.4.21.92"/>
    </reaction>
</comment>
<keyword evidence="10" id="KW-1133">Transmembrane helix</keyword>
<dbReference type="InterPro" id="IPR001907">
    <property type="entry name" value="ClpP"/>
</dbReference>
<dbReference type="GO" id="GO:0004176">
    <property type="term" value="F:ATP-dependent peptidase activity"/>
    <property type="evidence" value="ECO:0007669"/>
    <property type="project" value="InterPro"/>
</dbReference>
<dbReference type="PROSITE" id="PS00382">
    <property type="entry name" value="CLP_PROTEASE_HIS"/>
    <property type="match status" value="1"/>
</dbReference>
<name>A0A517XM20_9BACT</name>
<comment type="similarity">
    <text evidence="1 7 9">Belongs to the peptidase S14 family.</text>
</comment>
<keyword evidence="10" id="KW-0472">Membrane</keyword>
<dbReference type="InterPro" id="IPR023562">
    <property type="entry name" value="ClpP/TepA"/>
</dbReference>
<dbReference type="EC" id="3.4.21.92" evidence="7"/>
<accession>A0A517XM20</accession>
<dbReference type="Pfam" id="PF00574">
    <property type="entry name" value="CLP_protease"/>
    <property type="match status" value="1"/>
</dbReference>
<dbReference type="OrthoDB" id="9802800at2"/>
<keyword evidence="12" id="KW-1185">Reference proteome</keyword>
<dbReference type="GO" id="GO:0051117">
    <property type="term" value="F:ATPase binding"/>
    <property type="evidence" value="ECO:0007669"/>
    <property type="project" value="TreeGrafter"/>
</dbReference>
<comment type="subcellular location">
    <subcellularLocation>
        <location evidence="7">Cytoplasm</location>
    </subcellularLocation>
</comment>
<dbReference type="Gene3D" id="3.90.226.10">
    <property type="entry name" value="2-enoyl-CoA Hydratase, Chain A, domain 1"/>
    <property type="match status" value="1"/>
</dbReference>
<dbReference type="KEGG" id="uli:ETAA1_04230"/>
<dbReference type="CDD" id="cd07017">
    <property type="entry name" value="S14_ClpP_2"/>
    <property type="match status" value="1"/>
</dbReference>
<dbReference type="InterPro" id="IPR033135">
    <property type="entry name" value="ClpP_His_AS"/>
</dbReference>
<keyword evidence="5 7" id="KW-0720">Serine protease</keyword>
<dbReference type="Proteomes" id="UP000319576">
    <property type="component" value="Chromosome"/>
</dbReference>
<gene>
    <name evidence="11" type="primary">clpP_2</name>
    <name evidence="7" type="synonym">clpP</name>
    <name evidence="11" type="ORF">ETAA1_04230</name>
</gene>
<comment type="subunit">
    <text evidence="7">Fourteen ClpP subunits assemble into 2 heptameric rings which stack back to back to give a disk-like structure with a central cavity, resembling the structure of eukaryotic proteasomes.</text>
</comment>
<evidence type="ECO:0000256" key="9">
    <source>
        <dbReference type="RuleBase" id="RU003567"/>
    </source>
</evidence>
<feature type="active site" evidence="7 8">
    <location>
        <position position="142"/>
    </location>
</feature>
<dbReference type="PANTHER" id="PTHR10381:SF70">
    <property type="entry name" value="ATP-DEPENDENT CLP PROTEASE PROTEOLYTIC SUBUNIT"/>
    <property type="match status" value="1"/>
</dbReference>
<keyword evidence="10" id="KW-0812">Transmembrane</keyword>
<dbReference type="GO" id="GO:0004252">
    <property type="term" value="F:serine-type endopeptidase activity"/>
    <property type="evidence" value="ECO:0007669"/>
    <property type="project" value="UniProtKB-UniRule"/>
</dbReference>
<dbReference type="PANTHER" id="PTHR10381">
    <property type="entry name" value="ATP-DEPENDENT CLP PROTEASE PROTEOLYTIC SUBUNIT"/>
    <property type="match status" value="1"/>
</dbReference>
<sequence length="218" mass="23814">MFPPFDPTAAAGPIQPLLQRGNYSRQRTMTLADLLLENRIVFVGSSPETGGSSVISDYLANLTIQKLLYLQYENKTADIHMYINSPGGSVSATLALYDTMQFLECPILTYCMGIAASGAAILLAAGTAGKRYALPNSKVMIHQPYGQVGGQVSDIEIQANEILKERSRLNEILAKHCKQPLEAIARETDRDKYYSAQEAKAFGLVDEVLEKPADAVKK</sequence>
<evidence type="ECO:0000256" key="2">
    <source>
        <dbReference type="ARBA" id="ARBA00022490"/>
    </source>
</evidence>
<dbReference type="GO" id="GO:0005737">
    <property type="term" value="C:cytoplasm"/>
    <property type="evidence" value="ECO:0007669"/>
    <property type="project" value="UniProtKB-SubCell"/>
</dbReference>
<dbReference type="GO" id="GO:0009368">
    <property type="term" value="C:endopeptidase Clp complex"/>
    <property type="evidence" value="ECO:0007669"/>
    <property type="project" value="TreeGrafter"/>
</dbReference>
<evidence type="ECO:0000256" key="4">
    <source>
        <dbReference type="ARBA" id="ARBA00022801"/>
    </source>
</evidence>
<dbReference type="RefSeq" id="WP_145233890.1">
    <property type="nucleotide sequence ID" value="NZ_CP036273.1"/>
</dbReference>
<dbReference type="EMBL" id="CP036273">
    <property type="protein sequence ID" value="QDU18532.1"/>
    <property type="molecule type" value="Genomic_DNA"/>
</dbReference>
<keyword evidence="2 7" id="KW-0963">Cytoplasm</keyword>
<evidence type="ECO:0000256" key="7">
    <source>
        <dbReference type="HAMAP-Rule" id="MF_00444"/>
    </source>
</evidence>
<evidence type="ECO:0000256" key="10">
    <source>
        <dbReference type="SAM" id="Phobius"/>
    </source>
</evidence>
<evidence type="ECO:0000313" key="11">
    <source>
        <dbReference type="EMBL" id="QDU18532.1"/>
    </source>
</evidence>
<feature type="transmembrane region" description="Helical" evidence="10">
    <location>
        <begin position="107"/>
        <end position="128"/>
    </location>
</feature>
<dbReference type="PRINTS" id="PR00127">
    <property type="entry name" value="CLPPROTEASEP"/>
</dbReference>
<evidence type="ECO:0000256" key="5">
    <source>
        <dbReference type="ARBA" id="ARBA00022825"/>
    </source>
</evidence>
<dbReference type="AlphaFoldDB" id="A0A517XM20"/>
<keyword evidence="4 7" id="KW-0378">Hydrolase</keyword>
<keyword evidence="3 7" id="KW-0645">Protease</keyword>